<evidence type="ECO:0000313" key="8">
    <source>
        <dbReference type="EMBL" id="SFJ07650.1"/>
    </source>
</evidence>
<evidence type="ECO:0000256" key="1">
    <source>
        <dbReference type="ARBA" id="ARBA00005952"/>
    </source>
</evidence>
<comment type="function">
    <text evidence="6">Involved in transcription antitermination. Required for transcription of ribosomal RNA (rRNA) genes. Binds specifically to the boxA antiterminator sequence of the ribosomal RNA (rrn) operons.</text>
</comment>
<dbReference type="PANTHER" id="PTHR11078">
    <property type="entry name" value="N UTILIZATION SUBSTANCE PROTEIN B-RELATED"/>
    <property type="match status" value="1"/>
</dbReference>
<keyword evidence="4 6" id="KW-0805">Transcription regulation</keyword>
<dbReference type="GO" id="GO:0005829">
    <property type="term" value="C:cytosol"/>
    <property type="evidence" value="ECO:0007669"/>
    <property type="project" value="TreeGrafter"/>
</dbReference>
<protein>
    <recommendedName>
        <fullName evidence="6">Transcription antitermination protein NusB</fullName>
    </recommendedName>
    <alternativeName>
        <fullName evidence="6">Antitermination factor NusB</fullName>
    </alternativeName>
</protein>
<dbReference type="HAMAP" id="MF_00073">
    <property type="entry name" value="NusB"/>
    <property type="match status" value="1"/>
</dbReference>
<evidence type="ECO:0000256" key="4">
    <source>
        <dbReference type="ARBA" id="ARBA00023015"/>
    </source>
</evidence>
<organism evidence="8 9">
    <name type="scientific">Treponema bryantii</name>
    <dbReference type="NCBI Taxonomy" id="163"/>
    <lineage>
        <taxon>Bacteria</taxon>
        <taxon>Pseudomonadati</taxon>
        <taxon>Spirochaetota</taxon>
        <taxon>Spirochaetia</taxon>
        <taxon>Spirochaetales</taxon>
        <taxon>Treponemataceae</taxon>
        <taxon>Treponema</taxon>
    </lineage>
</organism>
<dbReference type="GO" id="GO:0031564">
    <property type="term" value="P:transcription antitermination"/>
    <property type="evidence" value="ECO:0007669"/>
    <property type="project" value="UniProtKB-KW"/>
</dbReference>
<dbReference type="NCBIfam" id="TIGR01951">
    <property type="entry name" value="nusB"/>
    <property type="match status" value="1"/>
</dbReference>
<dbReference type="GO" id="GO:0003723">
    <property type="term" value="F:RNA binding"/>
    <property type="evidence" value="ECO:0007669"/>
    <property type="project" value="UniProtKB-UniRule"/>
</dbReference>
<name>A0A1I3NFC0_9SPIR</name>
<evidence type="ECO:0000259" key="7">
    <source>
        <dbReference type="Pfam" id="PF01029"/>
    </source>
</evidence>
<dbReference type="RefSeq" id="WP_074933737.1">
    <property type="nucleotide sequence ID" value="NZ_FORI01000014.1"/>
</dbReference>
<dbReference type="InterPro" id="IPR011605">
    <property type="entry name" value="NusB_fam"/>
</dbReference>
<dbReference type="AlphaFoldDB" id="A0A1I3NFC0"/>
<evidence type="ECO:0000256" key="3">
    <source>
        <dbReference type="ARBA" id="ARBA00022884"/>
    </source>
</evidence>
<evidence type="ECO:0000256" key="6">
    <source>
        <dbReference type="HAMAP-Rule" id="MF_00073"/>
    </source>
</evidence>
<dbReference type="Proteomes" id="UP000182737">
    <property type="component" value="Unassembled WGS sequence"/>
</dbReference>
<dbReference type="SUPFAM" id="SSF48013">
    <property type="entry name" value="NusB-like"/>
    <property type="match status" value="1"/>
</dbReference>
<dbReference type="EMBL" id="FORI01000014">
    <property type="protein sequence ID" value="SFJ07650.1"/>
    <property type="molecule type" value="Genomic_DNA"/>
</dbReference>
<accession>A0A1I3NFC0</accession>
<keyword evidence="9" id="KW-1185">Reference proteome</keyword>
<comment type="similarity">
    <text evidence="1 6">Belongs to the NusB family.</text>
</comment>
<dbReference type="GO" id="GO:0006353">
    <property type="term" value="P:DNA-templated transcription termination"/>
    <property type="evidence" value="ECO:0007669"/>
    <property type="project" value="UniProtKB-UniRule"/>
</dbReference>
<sequence length="161" mass="18206">MSRRNGRVIAFQALYSWDVTKASLDDLLTFEWLQKDTEIGSADQVAEQNELNEQMFALSETSKEERTFASIIISGTISHIDEIDKLIESHLSASWSMERISRVALAILRTSVYEILFQNGAEAKIVIDEAVNIAKDFDTDDSYKFINAVLDKIGKDEPKRA</sequence>
<gene>
    <name evidence="6" type="primary">nusB</name>
    <name evidence="8" type="ORF">SAMN04487775_11415</name>
</gene>
<keyword evidence="2 6" id="KW-0889">Transcription antitermination</keyword>
<feature type="domain" description="NusB/RsmB/TIM44" evidence="7">
    <location>
        <begin position="5"/>
        <end position="154"/>
    </location>
</feature>
<dbReference type="InterPro" id="IPR006027">
    <property type="entry name" value="NusB_RsmB_TIM44"/>
</dbReference>
<dbReference type="InterPro" id="IPR035926">
    <property type="entry name" value="NusB-like_sf"/>
</dbReference>
<proteinExistence type="inferred from homology"/>
<dbReference type="PANTHER" id="PTHR11078:SF3">
    <property type="entry name" value="ANTITERMINATION NUSB DOMAIN-CONTAINING PROTEIN"/>
    <property type="match status" value="1"/>
</dbReference>
<dbReference type="Gene3D" id="1.10.940.10">
    <property type="entry name" value="NusB-like"/>
    <property type="match status" value="1"/>
</dbReference>
<dbReference type="OrthoDB" id="9811381at2"/>
<dbReference type="Pfam" id="PF01029">
    <property type="entry name" value="NusB"/>
    <property type="match status" value="1"/>
</dbReference>
<evidence type="ECO:0000313" key="9">
    <source>
        <dbReference type="Proteomes" id="UP000182737"/>
    </source>
</evidence>
<keyword evidence="5 6" id="KW-0804">Transcription</keyword>
<evidence type="ECO:0000256" key="2">
    <source>
        <dbReference type="ARBA" id="ARBA00022814"/>
    </source>
</evidence>
<keyword evidence="3 6" id="KW-0694">RNA-binding</keyword>
<evidence type="ECO:0000256" key="5">
    <source>
        <dbReference type="ARBA" id="ARBA00023163"/>
    </source>
</evidence>
<reference evidence="9" key="1">
    <citation type="submission" date="2016-10" db="EMBL/GenBank/DDBJ databases">
        <authorList>
            <person name="Varghese N."/>
            <person name="Submissions S."/>
        </authorList>
    </citation>
    <scope>NUCLEOTIDE SEQUENCE [LARGE SCALE GENOMIC DNA]</scope>
    <source>
        <strain evidence="9">XBD1002</strain>
    </source>
</reference>